<sequence>MVTTTTTTTTTGSSSIAIQCIASRRDLSLESLHLKLLVQPNRQSAALNPAHLESCKNITVCPHCNTASERFLCKIALSDQSDRSGPVTLNYAGPHILKTTQMTTLMVVMAMMQCTIFFSVAWEDPPPFAGSKNGAIWSFGTRPILDSRSGRSVHHSTLDGRVRPGA</sequence>
<reference evidence="2" key="2">
    <citation type="submission" date="2020-05" db="UniProtKB">
        <authorList>
            <consortium name="EnsemblMetazoa"/>
        </authorList>
    </citation>
    <scope>IDENTIFICATION</scope>
    <source>
        <strain evidence="2">maculatus3</strain>
    </source>
</reference>
<proteinExistence type="predicted"/>
<dbReference type="AlphaFoldDB" id="A0A182SXM7"/>
<accession>A0A182SXM7</accession>
<keyword evidence="1" id="KW-1133">Transmembrane helix</keyword>
<organism evidence="2 3">
    <name type="scientific">Anopheles maculatus</name>
    <dbReference type="NCBI Taxonomy" id="74869"/>
    <lineage>
        <taxon>Eukaryota</taxon>
        <taxon>Metazoa</taxon>
        <taxon>Ecdysozoa</taxon>
        <taxon>Arthropoda</taxon>
        <taxon>Hexapoda</taxon>
        <taxon>Insecta</taxon>
        <taxon>Pterygota</taxon>
        <taxon>Neoptera</taxon>
        <taxon>Endopterygota</taxon>
        <taxon>Diptera</taxon>
        <taxon>Nematocera</taxon>
        <taxon>Culicoidea</taxon>
        <taxon>Culicidae</taxon>
        <taxon>Anophelinae</taxon>
        <taxon>Anopheles</taxon>
        <taxon>Anopheles maculatus group</taxon>
    </lineage>
</organism>
<dbReference type="VEuPathDB" id="VectorBase:AMAM015489"/>
<keyword evidence="1" id="KW-0812">Transmembrane</keyword>
<dbReference type="EnsemblMetazoa" id="AMAM015489-RA">
    <property type="protein sequence ID" value="AMAM015489-PA"/>
    <property type="gene ID" value="AMAM015489"/>
</dbReference>
<dbReference type="Proteomes" id="UP000075901">
    <property type="component" value="Unassembled WGS sequence"/>
</dbReference>
<reference evidence="3" key="1">
    <citation type="submission" date="2013-09" db="EMBL/GenBank/DDBJ databases">
        <title>The Genome Sequence of Anopheles maculatus species B.</title>
        <authorList>
            <consortium name="The Broad Institute Genomics Platform"/>
            <person name="Neafsey D.E."/>
            <person name="Besansky N."/>
            <person name="Howell P."/>
            <person name="Walton C."/>
            <person name="Young S.K."/>
            <person name="Zeng Q."/>
            <person name="Gargeya S."/>
            <person name="Fitzgerald M."/>
            <person name="Haas B."/>
            <person name="Abouelleil A."/>
            <person name="Allen A.W."/>
            <person name="Alvarado L."/>
            <person name="Arachchi H.M."/>
            <person name="Berlin A.M."/>
            <person name="Chapman S.B."/>
            <person name="Gainer-Dewar J."/>
            <person name="Goldberg J."/>
            <person name="Griggs A."/>
            <person name="Gujja S."/>
            <person name="Hansen M."/>
            <person name="Howarth C."/>
            <person name="Imamovic A."/>
            <person name="Ireland A."/>
            <person name="Larimer J."/>
            <person name="McCowan C."/>
            <person name="Murphy C."/>
            <person name="Pearson M."/>
            <person name="Poon T.W."/>
            <person name="Priest M."/>
            <person name="Roberts A."/>
            <person name="Saif S."/>
            <person name="Shea T."/>
            <person name="Sisk P."/>
            <person name="Sykes S."/>
            <person name="Wortman J."/>
            <person name="Nusbaum C."/>
            <person name="Birren B."/>
        </authorList>
    </citation>
    <scope>NUCLEOTIDE SEQUENCE [LARGE SCALE GENOMIC DNA]</scope>
    <source>
        <strain evidence="3">maculatus3</strain>
    </source>
</reference>
<feature type="transmembrane region" description="Helical" evidence="1">
    <location>
        <begin position="104"/>
        <end position="122"/>
    </location>
</feature>
<evidence type="ECO:0000313" key="2">
    <source>
        <dbReference type="EnsemblMetazoa" id="AMAM015489-PA"/>
    </source>
</evidence>
<keyword evidence="1" id="KW-0472">Membrane</keyword>
<keyword evidence="3" id="KW-1185">Reference proteome</keyword>
<name>A0A182SXM7_9DIPT</name>
<evidence type="ECO:0000256" key="1">
    <source>
        <dbReference type="SAM" id="Phobius"/>
    </source>
</evidence>
<protein>
    <submittedName>
        <fullName evidence="2">Uncharacterized protein</fullName>
    </submittedName>
</protein>
<evidence type="ECO:0000313" key="3">
    <source>
        <dbReference type="Proteomes" id="UP000075901"/>
    </source>
</evidence>